<evidence type="ECO:0000256" key="4">
    <source>
        <dbReference type="HAMAP-Rule" id="MF_01696"/>
    </source>
</evidence>
<dbReference type="NCBIfam" id="TIGR03445">
    <property type="entry name" value="mycothiol_MshB"/>
    <property type="match status" value="1"/>
</dbReference>
<dbReference type="Pfam" id="PF02585">
    <property type="entry name" value="PIG-L"/>
    <property type="match status" value="1"/>
</dbReference>
<comment type="cofactor">
    <cofactor evidence="4">
        <name>Zn(2+)</name>
        <dbReference type="ChEBI" id="CHEBI:29105"/>
    </cofactor>
    <text evidence="4">Binds 1 zinc ion per subunit.</text>
</comment>
<name>A0A7I7T3E9_9MYCO</name>
<comment type="catalytic activity">
    <reaction evidence="4">
        <text>1D-myo-inositol 2-acetamido-2-deoxy-alpha-D-glucopyranoside + H2O = 1D-myo-inositol 2-amino-2-deoxy-alpha-D-glucopyranoside + acetate</text>
        <dbReference type="Rhea" id="RHEA:26180"/>
        <dbReference type="ChEBI" id="CHEBI:15377"/>
        <dbReference type="ChEBI" id="CHEBI:30089"/>
        <dbReference type="ChEBI" id="CHEBI:52442"/>
        <dbReference type="ChEBI" id="CHEBI:58886"/>
        <dbReference type="EC" id="3.5.1.103"/>
    </reaction>
</comment>
<keyword evidence="3 4" id="KW-0862">Zinc</keyword>
<dbReference type="Gene3D" id="3.40.50.10320">
    <property type="entry name" value="LmbE-like"/>
    <property type="match status" value="1"/>
</dbReference>
<sequence length="314" mass="33955">MIAQANSRSRRFTGRIYATNPGSVTFVASQETPRLLFVHAHPDDETMNNGVTIARYVRRGAEVTVVTCTLGEEGEIIDDRWLRLAVDEADQLGGYRIAELTTALQKLGLPGPRFLGGAGRWRDSGMPGTPARGRTKFVDADFDEAVGLLTAVIDELRPHVVATYDPDGGYGHPDHIQTHRITTAAVAAATWKVPKFYWGVIGASAFRDGVNALGDEDVLEDWIRPPADVEFGFSDEKITAVVEAPEHVAAKVDAIAAHATQMLVGPTRRAFTLSNKLVLPVLAAEHYVLVEGTAGPTDERGWETDLLAGLGFGQ</sequence>
<feature type="binding site" evidence="4">
    <location>
        <position position="175"/>
    </location>
    <ligand>
        <name>Zn(2+)</name>
        <dbReference type="ChEBI" id="CHEBI:29105"/>
    </ligand>
</feature>
<organism evidence="5 6">
    <name type="scientific">Mycolicibacterium helvum</name>
    <dbReference type="NCBI Taxonomy" id="1534349"/>
    <lineage>
        <taxon>Bacteria</taxon>
        <taxon>Bacillati</taxon>
        <taxon>Actinomycetota</taxon>
        <taxon>Actinomycetes</taxon>
        <taxon>Mycobacteriales</taxon>
        <taxon>Mycobacteriaceae</taxon>
        <taxon>Mycolicibacterium</taxon>
    </lineage>
</organism>
<keyword evidence="2 4" id="KW-0378">Hydrolase</keyword>
<dbReference type="InterPro" id="IPR024078">
    <property type="entry name" value="LmbE-like_dom_sf"/>
</dbReference>
<dbReference type="Proteomes" id="UP000467148">
    <property type="component" value="Chromosome"/>
</dbReference>
<dbReference type="InterPro" id="IPR017810">
    <property type="entry name" value="Mycothiol_biosynthesis_MshB"/>
</dbReference>
<dbReference type="GO" id="GO:0008270">
    <property type="term" value="F:zinc ion binding"/>
    <property type="evidence" value="ECO:0007669"/>
    <property type="project" value="UniProtKB-UniRule"/>
</dbReference>
<reference evidence="5 6" key="1">
    <citation type="journal article" date="2019" name="Emerg. Microbes Infect.">
        <title>Comprehensive subspecies identification of 175 nontuberculous mycobacteria species based on 7547 genomic profiles.</title>
        <authorList>
            <person name="Matsumoto Y."/>
            <person name="Kinjo T."/>
            <person name="Motooka D."/>
            <person name="Nabeya D."/>
            <person name="Jung N."/>
            <person name="Uechi K."/>
            <person name="Horii T."/>
            <person name="Iida T."/>
            <person name="Fujita J."/>
            <person name="Nakamura S."/>
        </authorList>
    </citation>
    <scope>NUCLEOTIDE SEQUENCE [LARGE SCALE GENOMIC DNA]</scope>
    <source>
        <strain evidence="5 6">JCM 30396</strain>
    </source>
</reference>
<dbReference type="PANTHER" id="PTHR12993">
    <property type="entry name" value="N-ACETYLGLUCOSAMINYL-PHOSPHATIDYLINOSITOL DE-N-ACETYLASE-RELATED"/>
    <property type="match status" value="1"/>
</dbReference>
<dbReference type="AlphaFoldDB" id="A0A7I7T3E9"/>
<evidence type="ECO:0000256" key="2">
    <source>
        <dbReference type="ARBA" id="ARBA00022801"/>
    </source>
</evidence>
<protein>
    <recommendedName>
        <fullName evidence="4">1D-myo-inositol 2-acetamido-2-deoxy-alpha-D-glucopyranoside deacetylase</fullName>
        <shortName evidence="4">GlcNAc-Ins deacetylase</shortName>
        <ecNumber evidence="4">3.5.1.103</ecNumber>
    </recommendedName>
    <alternativeName>
        <fullName evidence="4">N-acetyl-1-D-myo-inositol-2-amino-2-deoxy-alpha-D-glucopyranoside deacetylase</fullName>
    </alternativeName>
</protein>
<dbReference type="PANTHER" id="PTHR12993:SF26">
    <property type="entry name" value="1D-MYO-INOSITOL 2-ACETAMIDO-2-DEOXY-ALPHA-D-GLUCOPYRANOSIDE DEACETYLASE"/>
    <property type="match status" value="1"/>
</dbReference>
<feature type="binding site" evidence="4">
    <location>
        <position position="44"/>
    </location>
    <ligand>
        <name>Zn(2+)</name>
        <dbReference type="ChEBI" id="CHEBI:29105"/>
    </ligand>
</feature>
<keyword evidence="1 4" id="KW-0479">Metal-binding</keyword>
<keyword evidence="6" id="KW-1185">Reference proteome</keyword>
<comment type="similarity">
    <text evidence="4">Belongs to the MshB deacetylase family.</text>
</comment>
<accession>A0A7I7T3E9</accession>
<feature type="binding site" evidence="4">
    <location>
        <position position="41"/>
    </location>
    <ligand>
        <name>Zn(2+)</name>
        <dbReference type="ChEBI" id="CHEBI:29105"/>
    </ligand>
</feature>
<evidence type="ECO:0000256" key="3">
    <source>
        <dbReference type="ARBA" id="ARBA00022833"/>
    </source>
</evidence>
<dbReference type="HAMAP" id="MF_01696">
    <property type="entry name" value="MshB"/>
    <property type="match status" value="1"/>
</dbReference>
<dbReference type="KEGG" id="mhev:MHEL_08690"/>
<dbReference type="GO" id="GO:0010125">
    <property type="term" value="P:mycothiol biosynthetic process"/>
    <property type="evidence" value="ECO:0007669"/>
    <property type="project" value="UniProtKB-UniRule"/>
</dbReference>
<dbReference type="SUPFAM" id="SSF102588">
    <property type="entry name" value="LmbE-like"/>
    <property type="match status" value="1"/>
</dbReference>
<evidence type="ECO:0000256" key="1">
    <source>
        <dbReference type="ARBA" id="ARBA00022723"/>
    </source>
</evidence>
<dbReference type="EMBL" id="AP022596">
    <property type="protein sequence ID" value="BBY62626.1"/>
    <property type="molecule type" value="Genomic_DNA"/>
</dbReference>
<dbReference type="EC" id="3.5.1.103" evidence="4"/>
<dbReference type="InterPro" id="IPR003737">
    <property type="entry name" value="GlcNAc_PI_deacetylase-related"/>
</dbReference>
<gene>
    <name evidence="4 5" type="primary">mshB</name>
    <name evidence="5" type="ORF">MHEL_08690</name>
</gene>
<dbReference type="GO" id="GO:0035595">
    <property type="term" value="F:N-acetylglucosaminylinositol deacetylase activity"/>
    <property type="evidence" value="ECO:0007669"/>
    <property type="project" value="UniProtKB-EC"/>
</dbReference>
<comment type="function">
    <text evidence="4">Catalyzes the deacetylation of 1D-myo-inositol 2-acetamido-2-deoxy-alpha-D-glucopyranoside (GlcNAc-Ins) in the mycothiol biosynthesis pathway.</text>
</comment>
<evidence type="ECO:0000313" key="6">
    <source>
        <dbReference type="Proteomes" id="UP000467148"/>
    </source>
</evidence>
<evidence type="ECO:0000313" key="5">
    <source>
        <dbReference type="EMBL" id="BBY62626.1"/>
    </source>
</evidence>
<proteinExistence type="inferred from homology"/>